<evidence type="ECO:0000313" key="1">
    <source>
        <dbReference type="EMBL" id="KAI5061255.1"/>
    </source>
</evidence>
<proteinExistence type="predicted"/>
<protein>
    <submittedName>
        <fullName evidence="1">Uncharacterized protein</fullName>
    </submittedName>
</protein>
<gene>
    <name evidence="1" type="ORF">GOP47_0023760</name>
</gene>
<evidence type="ECO:0000313" key="2">
    <source>
        <dbReference type="Proteomes" id="UP000886520"/>
    </source>
</evidence>
<keyword evidence="2" id="KW-1185">Reference proteome</keyword>
<reference evidence="1" key="1">
    <citation type="submission" date="2021-01" db="EMBL/GenBank/DDBJ databases">
        <title>Adiantum capillus-veneris genome.</title>
        <authorList>
            <person name="Fang Y."/>
            <person name="Liao Q."/>
        </authorList>
    </citation>
    <scope>NUCLEOTIDE SEQUENCE</scope>
    <source>
        <strain evidence="1">H3</strain>
        <tissue evidence="1">Leaf</tissue>
    </source>
</reference>
<dbReference type="AlphaFoldDB" id="A0A9D4Z4V7"/>
<accession>A0A9D4Z4V7</accession>
<organism evidence="1 2">
    <name type="scientific">Adiantum capillus-veneris</name>
    <name type="common">Maidenhair fern</name>
    <dbReference type="NCBI Taxonomy" id="13818"/>
    <lineage>
        <taxon>Eukaryota</taxon>
        <taxon>Viridiplantae</taxon>
        <taxon>Streptophyta</taxon>
        <taxon>Embryophyta</taxon>
        <taxon>Tracheophyta</taxon>
        <taxon>Polypodiopsida</taxon>
        <taxon>Polypodiidae</taxon>
        <taxon>Polypodiales</taxon>
        <taxon>Pteridineae</taxon>
        <taxon>Pteridaceae</taxon>
        <taxon>Vittarioideae</taxon>
        <taxon>Adiantum</taxon>
    </lineage>
</organism>
<comment type="caution">
    <text evidence="1">The sequence shown here is derived from an EMBL/GenBank/DDBJ whole genome shotgun (WGS) entry which is preliminary data.</text>
</comment>
<dbReference type="EMBL" id="JABFUD020000023">
    <property type="protein sequence ID" value="KAI5061255.1"/>
    <property type="molecule type" value="Genomic_DNA"/>
</dbReference>
<sequence length="92" mass="10264">MASSKLFVFVQLSQGYGSSGLYGKVRGVYGELGPGRFNVKSIVYVSGFYGRSRFIASSRLNVSVYVQLGFMAVQVYRQFGPYGFRFYGKVEV</sequence>
<dbReference type="Proteomes" id="UP000886520">
    <property type="component" value="Chromosome 23"/>
</dbReference>
<name>A0A9D4Z4V7_ADICA</name>